<evidence type="ECO:0000313" key="2">
    <source>
        <dbReference type="Proteomes" id="UP000266441"/>
    </source>
</evidence>
<proteinExistence type="predicted"/>
<organism evidence="1 2">
    <name type="scientific">Mariniphaga sediminis</name>
    <dbReference type="NCBI Taxonomy" id="1628158"/>
    <lineage>
        <taxon>Bacteria</taxon>
        <taxon>Pseudomonadati</taxon>
        <taxon>Bacteroidota</taxon>
        <taxon>Bacteroidia</taxon>
        <taxon>Marinilabiliales</taxon>
        <taxon>Prolixibacteraceae</taxon>
        <taxon>Mariniphaga</taxon>
    </lineage>
</organism>
<accession>A0A399D4U4</accession>
<dbReference type="EMBL" id="QWET01000001">
    <property type="protein sequence ID" value="RIH66934.1"/>
    <property type="molecule type" value="Genomic_DNA"/>
</dbReference>
<name>A0A399D4U4_9BACT</name>
<dbReference type="RefSeq" id="WP_119347960.1">
    <property type="nucleotide sequence ID" value="NZ_QWET01000001.1"/>
</dbReference>
<keyword evidence="2" id="KW-1185">Reference proteome</keyword>
<dbReference type="Proteomes" id="UP000266441">
    <property type="component" value="Unassembled WGS sequence"/>
</dbReference>
<evidence type="ECO:0008006" key="3">
    <source>
        <dbReference type="Google" id="ProtNLM"/>
    </source>
</evidence>
<protein>
    <recommendedName>
        <fullName evidence="3">Lipoprotein</fullName>
    </recommendedName>
</protein>
<sequence>MRALFVYILTLFLLGCSGAGKKQAGGRALLFTISLEPNIYEKSDYGEPPQFAIWLENKKTGGIQTVFVTYRTATGNFEGKAECPVSLPAWIGAFRKETGRDDIPSLKNPAPEAITGPTPKVKTFSVDVQIPEESNWYYYIEMNVSGDYTPDFPRLKSDGWFDFQGNGQPSIIYRGEITGTPGEKSRPKLIGRTEQMYLSTAINEDLTGIVNAKEVFSMIKVECINKGG</sequence>
<comment type="caution">
    <text evidence="1">The sequence shown here is derived from an EMBL/GenBank/DDBJ whole genome shotgun (WGS) entry which is preliminary data.</text>
</comment>
<gene>
    <name evidence="1" type="ORF">D1164_00435</name>
</gene>
<dbReference type="PROSITE" id="PS51257">
    <property type="entry name" value="PROKAR_LIPOPROTEIN"/>
    <property type="match status" value="1"/>
</dbReference>
<dbReference type="AlphaFoldDB" id="A0A399D4U4"/>
<reference evidence="1 2" key="1">
    <citation type="journal article" date="2015" name="Int. J. Syst. Evol. Microbiol.">
        <title>Mariniphaga sediminis sp. nov., isolated from coastal sediment.</title>
        <authorList>
            <person name="Wang F.Q."/>
            <person name="Shen Q.Y."/>
            <person name="Chen G.J."/>
            <person name="Du Z.J."/>
        </authorList>
    </citation>
    <scope>NUCLEOTIDE SEQUENCE [LARGE SCALE GENOMIC DNA]</scope>
    <source>
        <strain evidence="1 2">SY21</strain>
    </source>
</reference>
<evidence type="ECO:0000313" key="1">
    <source>
        <dbReference type="EMBL" id="RIH66934.1"/>
    </source>
</evidence>
<dbReference type="OrthoDB" id="1027826at2"/>